<dbReference type="PhylomeDB" id="Q82S71"/>
<sequence>MPFLLSGHLSDQSCKAGTLPYKIRIVLILFLCPHMCLTNDEGSAVPATDLAAHQIHILYTDHHGWLYNWLRHKLGNACDAADIAQDTFMRILTRQQPVHLNEPRAYLSTIAHGLVIDHWRRRELERAWLETLASLPEPEAPAPETRLIFLEALIEIDRLLDSLKPRVRTTFLLAQLDGLTCPQIAERLGVSLSTVERYITKALRSCYMLRFEP</sequence>
<evidence type="ECO:0000313" key="8">
    <source>
        <dbReference type="Proteomes" id="UP000001416"/>
    </source>
</evidence>
<dbReference type="SUPFAM" id="SSF88946">
    <property type="entry name" value="Sigma2 domain of RNA polymerase sigma factors"/>
    <property type="match status" value="1"/>
</dbReference>
<dbReference type="AlphaFoldDB" id="Q82S71"/>
<evidence type="ECO:0000313" key="7">
    <source>
        <dbReference type="EMBL" id="CAD86398.1"/>
    </source>
</evidence>
<keyword evidence="2" id="KW-0805">Transcription regulation</keyword>
<dbReference type="InterPro" id="IPR014284">
    <property type="entry name" value="RNA_pol_sigma-70_dom"/>
</dbReference>
<dbReference type="InterPro" id="IPR007627">
    <property type="entry name" value="RNA_pol_sigma70_r2"/>
</dbReference>
<dbReference type="EMBL" id="AL954747">
    <property type="protein sequence ID" value="CAD86398.1"/>
    <property type="molecule type" value="Genomic_DNA"/>
</dbReference>
<dbReference type="NCBIfam" id="NF009180">
    <property type="entry name" value="PRK12528.1"/>
    <property type="match status" value="1"/>
</dbReference>
<dbReference type="InterPro" id="IPR013249">
    <property type="entry name" value="RNA_pol_sigma70_r4_t2"/>
</dbReference>
<accession>Q82S71</accession>
<evidence type="ECO:0000256" key="1">
    <source>
        <dbReference type="ARBA" id="ARBA00010641"/>
    </source>
</evidence>
<dbReference type="Gene3D" id="1.10.1740.10">
    <property type="match status" value="1"/>
</dbReference>
<dbReference type="Pfam" id="PF08281">
    <property type="entry name" value="Sigma70_r4_2"/>
    <property type="match status" value="1"/>
</dbReference>
<dbReference type="HOGENOM" id="CLU_047691_12_1_4"/>
<evidence type="ECO:0000256" key="4">
    <source>
        <dbReference type="ARBA" id="ARBA00023163"/>
    </source>
</evidence>
<proteinExistence type="inferred from homology"/>
<dbReference type="GO" id="GO:0016987">
    <property type="term" value="F:sigma factor activity"/>
    <property type="evidence" value="ECO:0007669"/>
    <property type="project" value="UniProtKB-KW"/>
</dbReference>
<feature type="domain" description="RNA polymerase sigma factor 70 region 4 type 2" evidence="6">
    <location>
        <begin position="155"/>
        <end position="206"/>
    </location>
</feature>
<comment type="similarity">
    <text evidence="1">Belongs to the sigma-70 factor family. ECF subfamily.</text>
</comment>
<dbReference type="PANTHER" id="PTHR43133">
    <property type="entry name" value="RNA POLYMERASE ECF-TYPE SIGMA FACTO"/>
    <property type="match status" value="1"/>
</dbReference>
<dbReference type="NCBIfam" id="TIGR02937">
    <property type="entry name" value="sigma70-ECF"/>
    <property type="match status" value="1"/>
</dbReference>
<dbReference type="InterPro" id="IPR013325">
    <property type="entry name" value="RNA_pol_sigma_r2"/>
</dbReference>
<organism evidence="7 8">
    <name type="scientific">Nitrosomonas europaea (strain ATCC 19718 / CIP 103999 / KCTC 2705 / NBRC 14298)</name>
    <dbReference type="NCBI Taxonomy" id="228410"/>
    <lineage>
        <taxon>Bacteria</taxon>
        <taxon>Pseudomonadati</taxon>
        <taxon>Pseudomonadota</taxon>
        <taxon>Betaproteobacteria</taxon>
        <taxon>Nitrosomonadales</taxon>
        <taxon>Nitrosomonadaceae</taxon>
        <taxon>Nitrosomonas</taxon>
    </lineage>
</organism>
<keyword evidence="8" id="KW-1185">Reference proteome</keyword>
<dbReference type="PANTHER" id="PTHR43133:SF63">
    <property type="entry name" value="RNA POLYMERASE SIGMA FACTOR FECI-RELATED"/>
    <property type="match status" value="1"/>
</dbReference>
<keyword evidence="3" id="KW-0731">Sigma factor</keyword>
<dbReference type="FunFam" id="1.10.1740.10:FF:000009">
    <property type="entry name" value="RNA polymerase sigma factor"/>
    <property type="match status" value="1"/>
</dbReference>
<dbReference type="InterPro" id="IPR039425">
    <property type="entry name" value="RNA_pol_sigma-70-like"/>
</dbReference>
<dbReference type="CDD" id="cd06171">
    <property type="entry name" value="Sigma70_r4"/>
    <property type="match status" value="1"/>
</dbReference>
<dbReference type="SUPFAM" id="SSF88659">
    <property type="entry name" value="Sigma3 and sigma4 domains of RNA polymerase sigma factors"/>
    <property type="match status" value="1"/>
</dbReference>
<gene>
    <name evidence="7" type="ordered locus">NE2486</name>
</gene>
<dbReference type="Gene3D" id="1.10.10.10">
    <property type="entry name" value="Winged helix-like DNA-binding domain superfamily/Winged helix DNA-binding domain"/>
    <property type="match status" value="1"/>
</dbReference>
<dbReference type="DNASU" id="1083453"/>
<dbReference type="KEGG" id="neu:NE2486"/>
<dbReference type="eggNOG" id="COG1595">
    <property type="taxonomic scope" value="Bacteria"/>
</dbReference>
<dbReference type="InterPro" id="IPR036388">
    <property type="entry name" value="WH-like_DNA-bd_sf"/>
</dbReference>
<protein>
    <submittedName>
        <fullName evidence="7">Sigma factor, ECF subfamily</fullName>
    </submittedName>
</protein>
<evidence type="ECO:0000256" key="3">
    <source>
        <dbReference type="ARBA" id="ARBA00023082"/>
    </source>
</evidence>
<evidence type="ECO:0000259" key="5">
    <source>
        <dbReference type="Pfam" id="PF04542"/>
    </source>
</evidence>
<keyword evidence="4" id="KW-0804">Transcription</keyword>
<dbReference type="InterPro" id="IPR013324">
    <property type="entry name" value="RNA_pol_sigma_r3/r4-like"/>
</dbReference>
<name>Q82S71_NITEU</name>
<dbReference type="GO" id="GO:0006352">
    <property type="term" value="P:DNA-templated transcription initiation"/>
    <property type="evidence" value="ECO:0007669"/>
    <property type="project" value="InterPro"/>
</dbReference>
<dbReference type="STRING" id="228410.NE2486"/>
<dbReference type="Proteomes" id="UP000001416">
    <property type="component" value="Chromosome"/>
</dbReference>
<evidence type="ECO:0000256" key="2">
    <source>
        <dbReference type="ARBA" id="ARBA00023015"/>
    </source>
</evidence>
<evidence type="ECO:0000259" key="6">
    <source>
        <dbReference type="Pfam" id="PF08281"/>
    </source>
</evidence>
<reference evidence="7 8" key="1">
    <citation type="journal article" date="2003" name="J. Bacteriol.">
        <title>Complete genome sequence of the ammonia-oxidizing bacterium and obligate chemolithoautotroph Nitrosomonas europaea.</title>
        <authorList>
            <person name="Chain P."/>
            <person name="Lamerdin J."/>
            <person name="Larimer F."/>
            <person name="Regala W."/>
            <person name="Land M."/>
            <person name="Hauser L."/>
            <person name="Hooper A."/>
            <person name="Klotz M."/>
            <person name="Norton J."/>
            <person name="Sayavedra-Soto L."/>
            <person name="Arciero D."/>
            <person name="Hommes N."/>
            <person name="Whittaker M."/>
            <person name="Arp D."/>
        </authorList>
    </citation>
    <scope>NUCLEOTIDE SEQUENCE [LARGE SCALE GENOMIC DNA]</scope>
    <source>
        <strain evidence="8">ATCC 19718 / CIP 103999 / KCTC 2705 / NBRC 14298</strain>
    </source>
</reference>
<dbReference type="GO" id="GO:0003677">
    <property type="term" value="F:DNA binding"/>
    <property type="evidence" value="ECO:0007669"/>
    <property type="project" value="InterPro"/>
</dbReference>
<feature type="domain" description="RNA polymerase sigma-70 region 2" evidence="5">
    <location>
        <begin position="58"/>
        <end position="123"/>
    </location>
</feature>
<dbReference type="Pfam" id="PF04542">
    <property type="entry name" value="Sigma70_r2"/>
    <property type="match status" value="1"/>
</dbReference>